<proteinExistence type="predicted"/>
<dbReference type="Pfam" id="PF07498">
    <property type="entry name" value="Rho_N"/>
    <property type="match status" value="1"/>
</dbReference>
<feature type="domain" description="Rho termination factor-like N-terminal" evidence="2">
    <location>
        <begin position="7"/>
        <end position="38"/>
    </location>
</feature>
<accession>A0A8S5V155</accession>
<evidence type="ECO:0000313" key="3">
    <source>
        <dbReference type="EMBL" id="DAG00420.1"/>
    </source>
</evidence>
<sequence length="122" mass="14427">MEKMIVTVEALRRRAKELGIKNAKKYKKEELLELVNQAEQARIEAIKKEAAKKEKKQTKTVYKTTIDAPKGDQSKTILQMFKDHPTWSHYKISKIIGCSYTNVHRVWKLWGENKIEDQRKRK</sequence>
<dbReference type="InterPro" id="IPR011112">
    <property type="entry name" value="Rho-like_N"/>
</dbReference>
<evidence type="ECO:0000256" key="1">
    <source>
        <dbReference type="SAM" id="Coils"/>
    </source>
</evidence>
<organism evidence="3">
    <name type="scientific">Siphoviridae sp. ct3r22</name>
    <dbReference type="NCBI Taxonomy" id="2825325"/>
    <lineage>
        <taxon>Viruses</taxon>
        <taxon>Duplodnaviria</taxon>
        <taxon>Heunggongvirae</taxon>
        <taxon>Uroviricota</taxon>
        <taxon>Caudoviricetes</taxon>
    </lineage>
</organism>
<protein>
    <submittedName>
        <fullName evidence="3">HeH/LEM domain</fullName>
    </submittedName>
</protein>
<evidence type="ECO:0000259" key="2">
    <source>
        <dbReference type="Pfam" id="PF07498"/>
    </source>
</evidence>
<dbReference type="GO" id="GO:0006353">
    <property type="term" value="P:DNA-templated transcription termination"/>
    <property type="evidence" value="ECO:0007669"/>
    <property type="project" value="InterPro"/>
</dbReference>
<reference evidence="3" key="1">
    <citation type="journal article" date="2021" name="Proc. Natl. Acad. Sci. U.S.A.">
        <title>A Catalog of Tens of Thousands of Viruses from Human Metagenomes Reveals Hidden Associations with Chronic Diseases.</title>
        <authorList>
            <person name="Tisza M.J."/>
            <person name="Buck C.B."/>
        </authorList>
    </citation>
    <scope>NUCLEOTIDE SEQUENCE</scope>
    <source>
        <strain evidence="3">Ct3r22</strain>
    </source>
</reference>
<dbReference type="EMBL" id="BK016180">
    <property type="protein sequence ID" value="DAG00420.1"/>
    <property type="molecule type" value="Genomic_DNA"/>
</dbReference>
<keyword evidence="1" id="KW-0175">Coiled coil</keyword>
<name>A0A8S5V155_9CAUD</name>
<feature type="coiled-coil region" evidence="1">
    <location>
        <begin position="21"/>
        <end position="56"/>
    </location>
</feature>